<keyword evidence="2" id="KW-1185">Reference proteome</keyword>
<proteinExistence type="predicted"/>
<dbReference type="Proteomes" id="UP001320544">
    <property type="component" value="Chromosome"/>
</dbReference>
<dbReference type="RefSeq" id="WP_244411452.1">
    <property type="nucleotide sequence ID" value="NZ_AP025564.1"/>
</dbReference>
<gene>
    <name evidence="1" type="ORF">CE91St30_02610</name>
</gene>
<protein>
    <submittedName>
        <fullName evidence="1">Uncharacterized protein</fullName>
    </submittedName>
</protein>
<organism evidence="1 2">
    <name type="scientific">Raoultibacter timonensis</name>
    <dbReference type="NCBI Taxonomy" id="1907662"/>
    <lineage>
        <taxon>Bacteria</taxon>
        <taxon>Bacillati</taxon>
        <taxon>Actinomycetota</taxon>
        <taxon>Coriobacteriia</taxon>
        <taxon>Eggerthellales</taxon>
        <taxon>Eggerthellaceae</taxon>
        <taxon>Raoultibacter</taxon>
    </lineage>
</organism>
<dbReference type="EMBL" id="AP025564">
    <property type="protein sequence ID" value="BDE94928.1"/>
    <property type="molecule type" value="Genomic_DNA"/>
</dbReference>
<name>A0ABM7WFI5_9ACTN</name>
<reference evidence="1 2" key="1">
    <citation type="submission" date="2022-01" db="EMBL/GenBank/DDBJ databases">
        <title>Novel bile acid biosynthetic pathways are enriched in the microbiome of centenarians.</title>
        <authorList>
            <person name="Sato Y."/>
            <person name="Atarashi K."/>
            <person name="Plichta R.D."/>
            <person name="Arai Y."/>
            <person name="Sasajima S."/>
            <person name="Kearney M.S."/>
            <person name="Suda W."/>
            <person name="Takeshita K."/>
            <person name="Sasaki T."/>
            <person name="Okamoto S."/>
            <person name="Skelly N.A."/>
            <person name="Okamura Y."/>
            <person name="Vlamakis H."/>
            <person name="Li Y."/>
            <person name="Tanoue T."/>
            <person name="Takei H."/>
            <person name="Nittono H."/>
            <person name="Narushima S."/>
            <person name="Irie J."/>
            <person name="Itoh H."/>
            <person name="Moriya K."/>
            <person name="Sugiura Y."/>
            <person name="Suematsu M."/>
            <person name="Moritoki N."/>
            <person name="Shibata S."/>
            <person name="Littman R.D."/>
            <person name="Fischbach A.M."/>
            <person name="Uwamino Y."/>
            <person name="Inoue T."/>
            <person name="Honda A."/>
            <person name="Hattori M."/>
            <person name="Murai T."/>
            <person name="Xavier J.R."/>
            <person name="Hirose N."/>
            <person name="Honda K."/>
        </authorList>
    </citation>
    <scope>NUCLEOTIDE SEQUENCE [LARGE SCALE GENOMIC DNA]</scope>
    <source>
        <strain evidence="1 2">CE91-St30</strain>
    </source>
</reference>
<evidence type="ECO:0000313" key="1">
    <source>
        <dbReference type="EMBL" id="BDE94928.1"/>
    </source>
</evidence>
<evidence type="ECO:0000313" key="2">
    <source>
        <dbReference type="Proteomes" id="UP001320544"/>
    </source>
</evidence>
<sequence length="70" mass="7664">MSKKIRLKKTVMFQDSEGDCLCLACGANFGVIGTYDELPIASDRFCPNCGAEAVQKIEVESLMDVCEVIE</sequence>
<accession>A0ABM7WFI5</accession>